<protein>
    <submittedName>
        <fullName evidence="2">Uncharacterized protein</fullName>
    </submittedName>
</protein>
<proteinExistence type="predicted"/>
<feature type="transmembrane region" description="Helical" evidence="1">
    <location>
        <begin position="68"/>
        <end position="88"/>
    </location>
</feature>
<accession>A0A6A5AF55</accession>
<dbReference type="Proteomes" id="UP000469452">
    <property type="component" value="Unassembled WGS sequence"/>
</dbReference>
<dbReference type="EMBL" id="VJMI01005234">
    <property type="protein sequence ID" value="KAF0770086.1"/>
    <property type="molecule type" value="Genomic_DNA"/>
</dbReference>
<comment type="caution">
    <text evidence="2">The sequence shown here is derived from an EMBL/GenBank/DDBJ whole genome shotgun (WGS) entry which is preliminary data.</text>
</comment>
<keyword evidence="1" id="KW-0472">Membrane</keyword>
<keyword evidence="1" id="KW-0812">Transmembrane</keyword>
<sequence length="182" mass="20442">MVMLCTGLMVRTGCIYEVNLHTLHTKYMASVNALVANDPSNAQTTEAIDALSQLDATFATTLGNYGDLVVAVNTILILVTQVVVSASHCDLVHTVLAWFALIVALMSNSVYWHVIPHEEAYVYFMVSGLLCFQITRELDLCHRTNFLHYYNAEKSAEVLRDQLDHVQPLDLSLHFTPTRLWN</sequence>
<reference evidence="2 3" key="1">
    <citation type="submission" date="2019-06" db="EMBL/GenBank/DDBJ databases">
        <title>Genomics analysis of Aphanomyces spp. identifies a new class of oomycete effector associated with host adaptation.</title>
        <authorList>
            <person name="Gaulin E."/>
        </authorList>
    </citation>
    <scope>NUCLEOTIDE SEQUENCE [LARGE SCALE GENOMIC DNA]</scope>
    <source>
        <strain evidence="2 3">E</strain>
    </source>
</reference>
<organism evidence="2 3">
    <name type="scientific">Aphanomyces astaci</name>
    <name type="common">Crayfish plague agent</name>
    <dbReference type="NCBI Taxonomy" id="112090"/>
    <lineage>
        <taxon>Eukaryota</taxon>
        <taxon>Sar</taxon>
        <taxon>Stramenopiles</taxon>
        <taxon>Oomycota</taxon>
        <taxon>Saprolegniomycetes</taxon>
        <taxon>Saprolegniales</taxon>
        <taxon>Verrucalvaceae</taxon>
        <taxon>Aphanomyces</taxon>
    </lineage>
</organism>
<evidence type="ECO:0000256" key="1">
    <source>
        <dbReference type="SAM" id="Phobius"/>
    </source>
</evidence>
<feature type="transmembrane region" description="Helical" evidence="1">
    <location>
        <begin position="95"/>
        <end position="114"/>
    </location>
</feature>
<dbReference type="AlphaFoldDB" id="A0A6A5AF55"/>
<name>A0A6A5AF55_APHAT</name>
<keyword evidence="1" id="KW-1133">Transmembrane helix</keyword>
<evidence type="ECO:0000313" key="2">
    <source>
        <dbReference type="EMBL" id="KAF0770086.1"/>
    </source>
</evidence>
<gene>
    <name evidence="2" type="ORF">AaE_002628</name>
</gene>
<dbReference type="VEuPathDB" id="FungiDB:H257_04858"/>
<evidence type="ECO:0000313" key="3">
    <source>
        <dbReference type="Proteomes" id="UP000469452"/>
    </source>
</evidence>